<evidence type="ECO:0000313" key="3">
    <source>
        <dbReference type="EMBL" id="MQS03913.1"/>
    </source>
</evidence>
<reference evidence="5" key="2">
    <citation type="submission" date="2020-05" db="EMBL/GenBank/DDBJ databases">
        <title>Classification of alakaliphilic streptomycetes isolated from an alkaline soil next to Lonar Crater, India and a proposal for the recognition of Streptomyces alkaliterrae sp. nov.</title>
        <authorList>
            <person name="Golinska P."/>
        </authorList>
    </citation>
    <scope>NUCLEOTIDE SEQUENCE [LARGE SCALE GENOMIC DNA]</scope>
    <source>
        <strain evidence="5">OF8</strain>
    </source>
</reference>
<dbReference type="Proteomes" id="UP000320857">
    <property type="component" value="Unassembled WGS sequence"/>
</dbReference>
<dbReference type="RefSeq" id="WP_143649477.1">
    <property type="nucleotide sequence ID" value="NZ_JABJXA010000062.1"/>
</dbReference>
<dbReference type="InterPro" id="IPR007278">
    <property type="entry name" value="DUF397"/>
</dbReference>
<organism evidence="3 4">
    <name type="scientific">Streptomyces alkaliterrae</name>
    <dbReference type="NCBI Taxonomy" id="2213162"/>
    <lineage>
        <taxon>Bacteria</taxon>
        <taxon>Bacillati</taxon>
        <taxon>Actinomycetota</taxon>
        <taxon>Actinomycetes</taxon>
        <taxon>Kitasatosporales</taxon>
        <taxon>Streptomycetaceae</taxon>
        <taxon>Streptomyces</taxon>
    </lineage>
</organism>
<proteinExistence type="predicted"/>
<evidence type="ECO:0000259" key="1">
    <source>
        <dbReference type="Pfam" id="PF04149"/>
    </source>
</evidence>
<accession>A0A5P0YUC5</accession>
<dbReference type="EMBL" id="VJYK02000217">
    <property type="protein sequence ID" value="MQS03913.1"/>
    <property type="molecule type" value="Genomic_DNA"/>
</dbReference>
<evidence type="ECO:0000313" key="5">
    <source>
        <dbReference type="Proteomes" id="UP000517765"/>
    </source>
</evidence>
<keyword evidence="4" id="KW-1185">Reference proteome</keyword>
<evidence type="ECO:0000313" key="2">
    <source>
        <dbReference type="EMBL" id="MBB1259677.1"/>
    </source>
</evidence>
<dbReference type="AlphaFoldDB" id="A0A5P0YUC5"/>
<protein>
    <submittedName>
        <fullName evidence="3">DUF397 domain-containing protein</fullName>
    </submittedName>
</protein>
<dbReference type="EMBL" id="JABJXA010000062">
    <property type="protein sequence ID" value="MBB1259677.1"/>
    <property type="molecule type" value="Genomic_DNA"/>
</dbReference>
<name>A0A5P0YUC5_9ACTN</name>
<reference evidence="2" key="3">
    <citation type="journal article" name="Syst. Appl. Microbiol.">
        <title>Streptomyces alkaliterrae sp. nov., isolated from an alkaline soil, and emended descriptions of Streptomyces alkaliphilus, Streptomyces calidiresistens and Streptomyces durbertensis.</title>
        <authorList>
            <person name="Swiecimska M."/>
            <person name="Golinska P."/>
            <person name="Nouioui I."/>
            <person name="Wypij M."/>
            <person name="Rai M."/>
            <person name="Sangal V."/>
            <person name="Goodfellow M."/>
        </authorList>
    </citation>
    <scope>NUCLEOTIDE SEQUENCE</scope>
    <source>
        <strain evidence="2">OF8</strain>
    </source>
</reference>
<sequence>MKTIPKASTLHSWRKSTYSENISGGCVEVSDGYAGGVPVRDSKDPDGPALVFEAGAWASFVGAVRRGSLPA</sequence>
<evidence type="ECO:0000313" key="4">
    <source>
        <dbReference type="Proteomes" id="UP000320857"/>
    </source>
</evidence>
<reference evidence="3 4" key="1">
    <citation type="submission" date="2019-10" db="EMBL/GenBank/DDBJ databases">
        <title>Streptomyces sp. nov., a novel actinobacterium isolated from alkaline environment.</title>
        <authorList>
            <person name="Golinska P."/>
        </authorList>
    </citation>
    <scope>NUCLEOTIDE SEQUENCE [LARGE SCALE GENOMIC DNA]</scope>
    <source>
        <strain evidence="3 4">OF1</strain>
    </source>
</reference>
<gene>
    <name evidence="3" type="ORF">FNX44_018950</name>
    <name evidence="2" type="ORF">H3147_12655</name>
</gene>
<comment type="caution">
    <text evidence="3">The sequence shown here is derived from an EMBL/GenBank/DDBJ whole genome shotgun (WGS) entry which is preliminary data.</text>
</comment>
<dbReference type="Pfam" id="PF04149">
    <property type="entry name" value="DUF397"/>
    <property type="match status" value="1"/>
</dbReference>
<feature type="domain" description="DUF397" evidence="1">
    <location>
        <begin position="12"/>
        <end position="65"/>
    </location>
</feature>
<dbReference type="Proteomes" id="UP000517765">
    <property type="component" value="Unassembled WGS sequence"/>
</dbReference>